<dbReference type="CDD" id="cd03413">
    <property type="entry name" value="CbiK_C"/>
    <property type="match status" value="1"/>
</dbReference>
<dbReference type="Proteomes" id="UP000184038">
    <property type="component" value="Unassembled WGS sequence"/>
</dbReference>
<evidence type="ECO:0000256" key="2">
    <source>
        <dbReference type="PIRSR" id="PIRSR033579-3"/>
    </source>
</evidence>
<dbReference type="STRING" id="1120996.SAMN02746066_00812"/>
<feature type="active site" description="Proton acceptor" evidence="1">
    <location>
        <position position="144"/>
    </location>
</feature>
<dbReference type="Pfam" id="PF06180">
    <property type="entry name" value="CbiK"/>
    <property type="match status" value="1"/>
</dbReference>
<keyword evidence="4" id="KW-1185">Reference proteome</keyword>
<reference evidence="3 4" key="1">
    <citation type="submission" date="2016-11" db="EMBL/GenBank/DDBJ databases">
        <authorList>
            <person name="Jaros S."/>
            <person name="Januszkiewicz K."/>
            <person name="Wedrychowicz H."/>
        </authorList>
    </citation>
    <scope>NUCLEOTIDE SEQUENCE [LARGE SCALE GENOMIC DNA]</scope>
    <source>
        <strain evidence="3 4">DSM 15930</strain>
    </source>
</reference>
<dbReference type="SUPFAM" id="SSF53800">
    <property type="entry name" value="Chelatase"/>
    <property type="match status" value="1"/>
</dbReference>
<name>A0A1M7G429_9FIRM</name>
<sequence>MKKAIVVISFGTSHEDTRKKTIEAIERGIAEEFKDHEVFRAFTSKIIIKKLRERDNLIVPTVQELMEQLVEDGYTDVIIQPTHIINGIENDNMLEDLSPYVKKFSSIRIGKPLLSDTEDYKQLVSCIVEENHVGEKEAILLMGHGTSHHANAVYPAVDYTFRAEGYSNIYMATVEGYPTLDDAMGLMEKNEYKKVLLIPFMIVAGDHAKNDMAGDEEDSWKSVLEKEGYEVDCKLQGLGELRVVQDMFIRHIREAE</sequence>
<dbReference type="OrthoDB" id="9770331at2"/>
<evidence type="ECO:0000313" key="4">
    <source>
        <dbReference type="Proteomes" id="UP000184038"/>
    </source>
</evidence>
<keyword evidence="2" id="KW-0170">Cobalt</keyword>
<dbReference type="PANTHER" id="PTHR33542:SF3">
    <property type="entry name" value="SIROHYDROCHLORIN FERROCHELATASE, CHLOROPLASTIC"/>
    <property type="match status" value="1"/>
</dbReference>
<feature type="binding site" evidence="2">
    <location>
        <position position="144"/>
    </location>
    <ligand>
        <name>Co(2+)</name>
        <dbReference type="ChEBI" id="CHEBI:48828"/>
    </ligand>
</feature>
<evidence type="ECO:0000313" key="3">
    <source>
        <dbReference type="EMBL" id="SHM10946.1"/>
    </source>
</evidence>
<accession>A0A1M7G429</accession>
<dbReference type="RefSeq" id="WP_073283243.1">
    <property type="nucleotide sequence ID" value="NZ_FRCP01000006.1"/>
</dbReference>
<dbReference type="GO" id="GO:0019251">
    <property type="term" value="P:anaerobic cobalamin biosynthetic process"/>
    <property type="evidence" value="ECO:0007669"/>
    <property type="project" value="InterPro"/>
</dbReference>
<evidence type="ECO:0000256" key="1">
    <source>
        <dbReference type="PIRSR" id="PIRSR033579-1"/>
    </source>
</evidence>
<dbReference type="AlphaFoldDB" id="A0A1M7G429"/>
<dbReference type="PANTHER" id="PTHR33542">
    <property type="entry name" value="SIROHYDROCHLORIN FERROCHELATASE, CHLOROPLASTIC"/>
    <property type="match status" value="1"/>
</dbReference>
<dbReference type="CDD" id="cd03412">
    <property type="entry name" value="CbiK_N"/>
    <property type="match status" value="1"/>
</dbReference>
<feature type="binding site" evidence="2">
    <location>
        <position position="207"/>
    </location>
    <ligand>
        <name>Co(2+)</name>
        <dbReference type="ChEBI" id="CHEBI:48828"/>
    </ligand>
</feature>
<protein>
    <submittedName>
        <fullName evidence="3">Sirohydrochlorin cobaltochelatase</fullName>
    </submittedName>
</protein>
<feature type="binding site" evidence="2">
    <location>
        <position position="175"/>
    </location>
    <ligand>
        <name>Co(2+)</name>
        <dbReference type="ChEBI" id="CHEBI:48828"/>
    </ligand>
</feature>
<proteinExistence type="predicted"/>
<organism evidence="3 4">
    <name type="scientific">Anaerosporobacter mobilis DSM 15930</name>
    <dbReference type="NCBI Taxonomy" id="1120996"/>
    <lineage>
        <taxon>Bacteria</taxon>
        <taxon>Bacillati</taxon>
        <taxon>Bacillota</taxon>
        <taxon>Clostridia</taxon>
        <taxon>Lachnospirales</taxon>
        <taxon>Lachnospiraceae</taxon>
        <taxon>Anaerosporobacter</taxon>
    </lineage>
</organism>
<gene>
    <name evidence="3" type="ORF">SAMN02746066_00812</name>
</gene>
<dbReference type="EMBL" id="FRCP01000006">
    <property type="protein sequence ID" value="SHM10946.1"/>
    <property type="molecule type" value="Genomic_DNA"/>
</dbReference>
<dbReference type="InterPro" id="IPR050963">
    <property type="entry name" value="Sirohydro_Cobaltochel/CbiX"/>
</dbReference>
<dbReference type="PIRSF" id="PIRSF033579">
    <property type="entry name" value="Anaer_Co_chel"/>
    <property type="match status" value="1"/>
</dbReference>
<dbReference type="Gene3D" id="3.40.50.1400">
    <property type="match status" value="2"/>
</dbReference>
<dbReference type="InterPro" id="IPR010388">
    <property type="entry name" value="Anaerobic_Co-chelatase"/>
</dbReference>
<dbReference type="GO" id="GO:0016852">
    <property type="term" value="F:sirohydrochlorin cobaltochelatase activity"/>
    <property type="evidence" value="ECO:0007669"/>
    <property type="project" value="InterPro"/>
</dbReference>
<dbReference type="GO" id="GO:0046872">
    <property type="term" value="F:metal ion binding"/>
    <property type="evidence" value="ECO:0007669"/>
    <property type="project" value="UniProtKB-KW"/>
</dbReference>
<keyword evidence="2" id="KW-0479">Metal-binding</keyword>